<comment type="caution">
    <text evidence="7">The sequence shown here is derived from an EMBL/GenBank/DDBJ whole genome shotgun (WGS) entry which is preliminary data.</text>
</comment>
<evidence type="ECO:0000256" key="2">
    <source>
        <dbReference type="ARBA" id="ARBA00022748"/>
    </source>
</evidence>
<protein>
    <submittedName>
        <fullName evidence="7">Alkyl hydroperoxide reductase</fullName>
    </submittedName>
</protein>
<gene>
    <name evidence="7" type="ORF">KLA_03242</name>
</gene>
<evidence type="ECO:0000256" key="5">
    <source>
        <dbReference type="SAM" id="Coils"/>
    </source>
</evidence>
<dbReference type="PROSITE" id="PS51257">
    <property type="entry name" value="PROKAR_LIPOPROTEIN"/>
    <property type="match status" value="1"/>
</dbReference>
<dbReference type="InterPro" id="IPR025380">
    <property type="entry name" value="DUF4369"/>
</dbReference>
<dbReference type="Gene3D" id="3.40.30.10">
    <property type="entry name" value="Glutaredoxin"/>
    <property type="match status" value="1"/>
</dbReference>
<dbReference type="Pfam" id="PF14289">
    <property type="entry name" value="DUF4369"/>
    <property type="match status" value="1"/>
</dbReference>
<name>A0ABN0RSH3_9FLAO</name>
<dbReference type="InterPro" id="IPR050553">
    <property type="entry name" value="Thioredoxin_ResA/DsbE_sf"/>
</dbReference>
<evidence type="ECO:0000259" key="6">
    <source>
        <dbReference type="PROSITE" id="PS51352"/>
    </source>
</evidence>
<dbReference type="InterPro" id="IPR036249">
    <property type="entry name" value="Thioredoxin-like_sf"/>
</dbReference>
<dbReference type="Proteomes" id="UP000019275">
    <property type="component" value="Unassembled WGS sequence"/>
</dbReference>
<dbReference type="PANTHER" id="PTHR42852">
    <property type="entry name" value="THIOL:DISULFIDE INTERCHANGE PROTEIN DSBE"/>
    <property type="match status" value="1"/>
</dbReference>
<dbReference type="InterPro" id="IPR017937">
    <property type="entry name" value="Thioredoxin_CS"/>
</dbReference>
<evidence type="ECO:0000313" key="8">
    <source>
        <dbReference type="Proteomes" id="UP000019275"/>
    </source>
</evidence>
<dbReference type="PROSITE" id="PS00194">
    <property type="entry name" value="THIOREDOXIN_1"/>
    <property type="match status" value="1"/>
</dbReference>
<evidence type="ECO:0000256" key="3">
    <source>
        <dbReference type="ARBA" id="ARBA00023157"/>
    </source>
</evidence>
<dbReference type="Pfam" id="PF00578">
    <property type="entry name" value="AhpC-TSA"/>
    <property type="match status" value="1"/>
</dbReference>
<feature type="domain" description="Thioredoxin" evidence="6">
    <location>
        <begin position="232"/>
        <end position="369"/>
    </location>
</feature>
<keyword evidence="5" id="KW-0175">Coiled coil</keyword>
<dbReference type="CDD" id="cd02966">
    <property type="entry name" value="TlpA_like_family"/>
    <property type="match status" value="1"/>
</dbReference>
<comment type="subcellular location">
    <subcellularLocation>
        <location evidence="1">Cell envelope</location>
    </subcellularLocation>
</comment>
<dbReference type="PROSITE" id="PS51352">
    <property type="entry name" value="THIOREDOXIN_2"/>
    <property type="match status" value="1"/>
</dbReference>
<evidence type="ECO:0000256" key="1">
    <source>
        <dbReference type="ARBA" id="ARBA00004196"/>
    </source>
</evidence>
<keyword evidence="2" id="KW-0201">Cytochrome c-type biogenesis</keyword>
<proteinExistence type="predicted"/>
<evidence type="ECO:0000313" key="7">
    <source>
        <dbReference type="EMBL" id="EWH14810.1"/>
    </source>
</evidence>
<reference evidence="7 8" key="1">
    <citation type="journal article" date="2014" name="Genome Announc.">
        <title>Draft Genome Sequence of the Carrageenan-Degrading Bacterium Cellulophaga sp. Strain KL-A, Isolated from Decaying Marine Algae.</title>
        <authorList>
            <person name="Shan D."/>
            <person name="Ying J."/>
            <person name="Li X."/>
            <person name="Gao Z."/>
            <person name="Wei G."/>
            <person name="Shao Z."/>
        </authorList>
    </citation>
    <scope>NUCLEOTIDE SEQUENCE [LARGE SCALE GENOMIC DNA]</scope>
    <source>
        <strain evidence="7 8">KL-A</strain>
    </source>
</reference>
<dbReference type="InterPro" id="IPR000866">
    <property type="entry name" value="AhpC/TSA"/>
</dbReference>
<dbReference type="SUPFAM" id="SSF52833">
    <property type="entry name" value="Thioredoxin-like"/>
    <property type="match status" value="1"/>
</dbReference>
<keyword evidence="4" id="KW-0676">Redox-active center</keyword>
<organism evidence="7 8">
    <name type="scientific">Cellulophaga geojensis KL-A</name>
    <dbReference type="NCBI Taxonomy" id="1328323"/>
    <lineage>
        <taxon>Bacteria</taxon>
        <taxon>Pseudomonadati</taxon>
        <taxon>Bacteroidota</taxon>
        <taxon>Flavobacteriia</taxon>
        <taxon>Flavobacteriales</taxon>
        <taxon>Flavobacteriaceae</taxon>
        <taxon>Cellulophaga</taxon>
    </lineage>
</organism>
<keyword evidence="3" id="KW-1015">Disulfide bond</keyword>
<dbReference type="RefSeq" id="WP_034643766.1">
    <property type="nucleotide sequence ID" value="NZ_ARZX01000002.1"/>
</dbReference>
<dbReference type="PANTHER" id="PTHR42852:SF6">
    <property type="entry name" value="THIOL:DISULFIDE INTERCHANGE PROTEIN DSBE"/>
    <property type="match status" value="1"/>
</dbReference>
<dbReference type="InterPro" id="IPR013766">
    <property type="entry name" value="Thioredoxin_domain"/>
</dbReference>
<evidence type="ECO:0000256" key="4">
    <source>
        <dbReference type="ARBA" id="ARBA00023284"/>
    </source>
</evidence>
<sequence>MKKLLVTLTIAVLAVSCGEKTDSVVLNGNLRGDVADGTQVFLKTAGENNSVKEIDTVTVKDGKFVFNTPIPTTLDPYYVFIDKVRGNMMFFPEQGTIEMSAHKDSLRNVIISGTPQNDMFTDFIEGSKKIGEKVQSIQKDYQKAAMAQDTATVKALQDEIKEIQEEGKEFEVNFVKENPNAVISGMVINRLFQNRILTEDEISELVNNLSEEVKNTAAVTAILEMINKNKATSIGAKAPEFTAPNLNGEPLALKDALGKVTIVDFWAAWCVPCRKENPNVVNVYNKYHDKGLNIVGVSLDKNATEWKKAIEEDGLPWSHVYNEKDVQEIAKLYNVTSIPSTFILDEKGVIIAKNLRGDDLEKKIAELLQ</sequence>
<feature type="coiled-coil region" evidence="5">
    <location>
        <begin position="146"/>
        <end position="173"/>
    </location>
</feature>
<accession>A0ABN0RSH3</accession>
<keyword evidence="8" id="KW-1185">Reference proteome</keyword>
<dbReference type="EMBL" id="ARZX01000002">
    <property type="protein sequence ID" value="EWH14810.1"/>
    <property type="molecule type" value="Genomic_DNA"/>
</dbReference>